<dbReference type="PANTHER" id="PTHR10196:SF68">
    <property type="entry name" value="GLYCEROL KINASE 5-RELATED"/>
    <property type="match status" value="1"/>
</dbReference>
<dbReference type="PANTHER" id="PTHR10196">
    <property type="entry name" value="SUGAR KINASE"/>
    <property type="match status" value="1"/>
</dbReference>
<dbReference type="AlphaFoldDB" id="A0A0C2MIU8"/>
<evidence type="ECO:0000256" key="3">
    <source>
        <dbReference type="ARBA" id="ARBA00022777"/>
    </source>
</evidence>
<dbReference type="GO" id="GO:0016301">
    <property type="term" value="F:kinase activity"/>
    <property type="evidence" value="ECO:0007669"/>
    <property type="project" value="UniProtKB-KW"/>
</dbReference>
<proteinExistence type="inferred from homology"/>
<keyword evidence="2" id="KW-0808">Transferase</keyword>
<accession>A0A0C2MIU8</accession>
<gene>
    <name evidence="5" type="ORF">RF11_07134</name>
</gene>
<dbReference type="Proteomes" id="UP000031668">
    <property type="component" value="Unassembled WGS sequence"/>
</dbReference>
<name>A0A0C2MIU8_THEKT</name>
<comment type="caution">
    <text evidence="5">The sequence shown here is derived from an EMBL/GenBank/DDBJ whole genome shotgun (WGS) entry which is preliminary data.</text>
</comment>
<dbReference type="GO" id="GO:0005739">
    <property type="term" value="C:mitochondrion"/>
    <property type="evidence" value="ECO:0007669"/>
    <property type="project" value="TreeGrafter"/>
</dbReference>
<sequence>MEIDPLSLFDQIVQALVELFAEYNITKSNLLSLGISTHRNSFLLWDRVTGNPYSNIICWNDKRSKKTAEDLNRSLFIRSIKTVVRAINTIWSPGRLQLLKDFKFKPIHKISKEKLKNSLFGTLETWIVWKLTRGKFHITDLSSVSTTSMYDISTNTWNYDLLLYFGIPFSILPRIVKTHGQILAVVNSKYFGFELNITALIADQQAASVGCRCIESGDTKLTLGSGTFIDITTGPVFNASLKHNCYPVVGWADKKKFCYIYEGNSSDTGVKILTFLKTEGLDINQPEILSKLIDDLPTNSEEYNFL</sequence>
<dbReference type="InterPro" id="IPR018484">
    <property type="entry name" value="FGGY_N"/>
</dbReference>
<dbReference type="Pfam" id="PF00370">
    <property type="entry name" value="FGGY_N"/>
    <property type="match status" value="1"/>
</dbReference>
<comment type="similarity">
    <text evidence="1">Belongs to the FGGY kinase family.</text>
</comment>
<dbReference type="GO" id="GO:0046167">
    <property type="term" value="P:glycerol-3-phosphate biosynthetic process"/>
    <property type="evidence" value="ECO:0007669"/>
    <property type="project" value="TreeGrafter"/>
</dbReference>
<dbReference type="InterPro" id="IPR043129">
    <property type="entry name" value="ATPase_NBD"/>
</dbReference>
<protein>
    <submittedName>
        <fullName evidence="5">Putative glycerol kinase 5</fullName>
    </submittedName>
</protein>
<dbReference type="SUPFAM" id="SSF53067">
    <property type="entry name" value="Actin-like ATPase domain"/>
    <property type="match status" value="1"/>
</dbReference>
<reference evidence="5 6" key="1">
    <citation type="journal article" date="2014" name="Genome Biol. Evol.">
        <title>The genome of the myxosporean Thelohanellus kitauei shows adaptations to nutrient acquisition within its fish host.</title>
        <authorList>
            <person name="Yang Y."/>
            <person name="Xiong J."/>
            <person name="Zhou Z."/>
            <person name="Huo F."/>
            <person name="Miao W."/>
            <person name="Ran C."/>
            <person name="Liu Y."/>
            <person name="Zhang J."/>
            <person name="Feng J."/>
            <person name="Wang M."/>
            <person name="Wang M."/>
            <person name="Wang L."/>
            <person name="Yao B."/>
        </authorList>
    </citation>
    <scope>NUCLEOTIDE SEQUENCE [LARGE SCALE GENOMIC DNA]</scope>
    <source>
        <strain evidence="5">Wuqing</strain>
    </source>
</reference>
<dbReference type="EMBL" id="JWZT01005330">
    <property type="protein sequence ID" value="KII61556.1"/>
    <property type="molecule type" value="Genomic_DNA"/>
</dbReference>
<evidence type="ECO:0000256" key="1">
    <source>
        <dbReference type="ARBA" id="ARBA00009156"/>
    </source>
</evidence>
<dbReference type="GO" id="GO:0006641">
    <property type="term" value="P:triglyceride metabolic process"/>
    <property type="evidence" value="ECO:0007669"/>
    <property type="project" value="TreeGrafter"/>
</dbReference>
<organism evidence="5 6">
    <name type="scientific">Thelohanellus kitauei</name>
    <name type="common">Myxosporean</name>
    <dbReference type="NCBI Taxonomy" id="669202"/>
    <lineage>
        <taxon>Eukaryota</taxon>
        <taxon>Metazoa</taxon>
        <taxon>Cnidaria</taxon>
        <taxon>Myxozoa</taxon>
        <taxon>Myxosporea</taxon>
        <taxon>Bivalvulida</taxon>
        <taxon>Platysporina</taxon>
        <taxon>Myxobolidae</taxon>
        <taxon>Thelohanellus</taxon>
    </lineage>
</organism>
<evidence type="ECO:0000259" key="4">
    <source>
        <dbReference type="Pfam" id="PF00370"/>
    </source>
</evidence>
<dbReference type="Gene3D" id="3.30.420.40">
    <property type="match status" value="2"/>
</dbReference>
<dbReference type="GO" id="GO:0006071">
    <property type="term" value="P:glycerol metabolic process"/>
    <property type="evidence" value="ECO:0007669"/>
    <property type="project" value="TreeGrafter"/>
</dbReference>
<evidence type="ECO:0000256" key="2">
    <source>
        <dbReference type="ARBA" id="ARBA00022679"/>
    </source>
</evidence>
<feature type="domain" description="Carbohydrate kinase FGGY N-terminal" evidence="4">
    <location>
        <begin position="2"/>
        <end position="210"/>
    </location>
</feature>
<evidence type="ECO:0000313" key="5">
    <source>
        <dbReference type="EMBL" id="KII61556.1"/>
    </source>
</evidence>
<evidence type="ECO:0000313" key="6">
    <source>
        <dbReference type="Proteomes" id="UP000031668"/>
    </source>
</evidence>
<dbReference type="OrthoDB" id="6278781at2759"/>
<keyword evidence="3 5" id="KW-0418">Kinase</keyword>
<keyword evidence="6" id="KW-1185">Reference proteome</keyword>